<protein>
    <submittedName>
        <fullName evidence="2">MOSC domain-containing protein</fullName>
    </submittedName>
</protein>
<evidence type="ECO:0000259" key="1">
    <source>
        <dbReference type="PROSITE" id="PS51340"/>
    </source>
</evidence>
<dbReference type="InterPro" id="IPR005302">
    <property type="entry name" value="MoCF_Sase_C"/>
</dbReference>
<dbReference type="PANTHER" id="PTHR14237">
    <property type="entry name" value="MOLYBDOPTERIN COFACTOR SULFURASE MOSC"/>
    <property type="match status" value="1"/>
</dbReference>
<dbReference type="InterPro" id="IPR011037">
    <property type="entry name" value="Pyrv_Knase-like_insert_dom_sf"/>
</dbReference>
<dbReference type="PANTHER" id="PTHR14237:SF19">
    <property type="entry name" value="MITOCHONDRIAL AMIDOXIME REDUCING COMPONENT 1"/>
    <property type="match status" value="1"/>
</dbReference>
<accession>A0A3P3VQP7</accession>
<dbReference type="SUPFAM" id="SSF50800">
    <property type="entry name" value="PK beta-barrel domain-like"/>
    <property type="match status" value="1"/>
</dbReference>
<dbReference type="Pfam" id="PF03473">
    <property type="entry name" value="MOSC"/>
    <property type="match status" value="1"/>
</dbReference>
<evidence type="ECO:0000313" key="3">
    <source>
        <dbReference type="Proteomes" id="UP000280792"/>
    </source>
</evidence>
<name>A0A3P3VQP7_9GAMM</name>
<comment type="caution">
    <text evidence="2">The sequence shown here is derived from an EMBL/GenBank/DDBJ whole genome shotgun (WGS) entry which is preliminary data.</text>
</comment>
<reference evidence="2 3" key="1">
    <citation type="submission" date="2018-08" db="EMBL/GenBank/DDBJ databases">
        <authorList>
            <person name="Khan S.A."/>
        </authorList>
    </citation>
    <scope>NUCLEOTIDE SEQUENCE [LARGE SCALE GENOMIC DNA]</scope>
    <source>
        <strain evidence="2 3">GTF-13</strain>
    </source>
</reference>
<keyword evidence="3" id="KW-1185">Reference proteome</keyword>
<dbReference type="GO" id="GO:0003824">
    <property type="term" value="F:catalytic activity"/>
    <property type="evidence" value="ECO:0007669"/>
    <property type="project" value="InterPro"/>
</dbReference>
<gene>
    <name evidence="2" type="ORF">D0544_05970</name>
</gene>
<dbReference type="AlphaFoldDB" id="A0A3P3VQP7"/>
<dbReference type="PROSITE" id="PS51340">
    <property type="entry name" value="MOSC"/>
    <property type="match status" value="1"/>
</dbReference>
<feature type="domain" description="MOSC" evidence="1">
    <location>
        <begin position="114"/>
        <end position="262"/>
    </location>
</feature>
<dbReference type="EMBL" id="QWEZ01000001">
    <property type="protein sequence ID" value="RRJ84647.1"/>
    <property type="molecule type" value="Genomic_DNA"/>
</dbReference>
<dbReference type="RefSeq" id="WP_125015077.1">
    <property type="nucleotide sequence ID" value="NZ_QWEZ01000001.1"/>
</dbReference>
<evidence type="ECO:0000313" key="2">
    <source>
        <dbReference type="EMBL" id="RRJ84647.1"/>
    </source>
</evidence>
<dbReference type="InterPro" id="IPR005303">
    <property type="entry name" value="MOCOS_middle"/>
</dbReference>
<sequence>MELTQINLFPLKSARKLSLQQALLDPFGLSGDRRWMVVDPQGRFITARKFPLLATVEVELLAGGLTLQSDGHGPLVVSVPARGMDRKPVVVWGDEVSALDAGDDAAGWLETLLETPCRLVYMEGDCRRQVDRHYAEEGVLTSFADGFPLLLIGEASLRDLNGRLERPVSMDRFRPNLVVSTQVPFEEDRWREIEIGSIRCSVVKPCSRCIMTTVNPLDGSGGREPLRTLSQYRRQSGGVMFGQNLIHRNQGRLSLGDSVRVIS</sequence>
<dbReference type="GO" id="GO:0030170">
    <property type="term" value="F:pyridoxal phosphate binding"/>
    <property type="evidence" value="ECO:0007669"/>
    <property type="project" value="InterPro"/>
</dbReference>
<dbReference type="GO" id="GO:0030151">
    <property type="term" value="F:molybdenum ion binding"/>
    <property type="evidence" value="ECO:0007669"/>
    <property type="project" value="InterPro"/>
</dbReference>
<dbReference type="Pfam" id="PF03476">
    <property type="entry name" value="MOSC_N"/>
    <property type="match status" value="1"/>
</dbReference>
<proteinExistence type="predicted"/>
<dbReference type="Proteomes" id="UP000280792">
    <property type="component" value="Unassembled WGS sequence"/>
</dbReference>
<organism evidence="2 3">
    <name type="scientific">Aestuariirhabdus litorea</name>
    <dbReference type="NCBI Taxonomy" id="2528527"/>
    <lineage>
        <taxon>Bacteria</taxon>
        <taxon>Pseudomonadati</taxon>
        <taxon>Pseudomonadota</taxon>
        <taxon>Gammaproteobacteria</taxon>
        <taxon>Oceanospirillales</taxon>
        <taxon>Aestuariirhabdaceae</taxon>
        <taxon>Aestuariirhabdus</taxon>
    </lineage>
</organism>
<dbReference type="SUPFAM" id="SSF141673">
    <property type="entry name" value="MOSC N-terminal domain-like"/>
    <property type="match status" value="1"/>
</dbReference>
<reference evidence="2 3" key="2">
    <citation type="submission" date="2018-12" db="EMBL/GenBank/DDBJ databases">
        <title>Simiduia agarivorans gen. nov., sp. nov., a marine, agarolytic bacterium isolated from shallow coastal water from Keelung, Taiwan.</title>
        <authorList>
            <person name="Shieh W.Y."/>
        </authorList>
    </citation>
    <scope>NUCLEOTIDE SEQUENCE [LARGE SCALE GENOMIC DNA]</scope>
    <source>
        <strain evidence="2 3">GTF-13</strain>
    </source>
</reference>